<reference evidence="5" key="3">
    <citation type="submission" date="2019-09" db="EMBL/GenBank/DDBJ databases">
        <title>Co-occurence of chitin degradation, pigmentation and bioactivity in marine Pseudoalteromonas.</title>
        <authorList>
            <person name="Sonnenschein E.C."/>
            <person name="Bech P.K."/>
        </authorList>
    </citation>
    <scope>NUCLEOTIDE SEQUENCE</scope>
    <source>
        <strain evidence="5">S3790</strain>
        <strain evidence="6 7">S3895</strain>
    </source>
</reference>
<keyword evidence="7" id="KW-1185">Reference proteome</keyword>
<dbReference type="PANTHER" id="PTHR47893">
    <property type="entry name" value="REGULATORY PROTEIN PCHR"/>
    <property type="match status" value="1"/>
</dbReference>
<dbReference type="PANTHER" id="PTHR47893:SF1">
    <property type="entry name" value="REGULATORY PROTEIN PCHR"/>
    <property type="match status" value="1"/>
</dbReference>
<dbReference type="GO" id="GO:0003700">
    <property type="term" value="F:DNA-binding transcription factor activity"/>
    <property type="evidence" value="ECO:0007669"/>
    <property type="project" value="InterPro"/>
</dbReference>
<dbReference type="InterPro" id="IPR018060">
    <property type="entry name" value="HTH_AraC"/>
</dbReference>
<dbReference type="Gene3D" id="1.10.10.60">
    <property type="entry name" value="Homeodomain-like"/>
    <property type="match status" value="1"/>
</dbReference>
<gene>
    <name evidence="5" type="ORF">CWC19_09660</name>
    <name evidence="6" type="ORF">CWC20_18285</name>
</gene>
<dbReference type="AlphaFoldDB" id="A0A5S3V946"/>
<name>A0A5S3V946_9GAMM</name>
<evidence type="ECO:0000313" key="6">
    <source>
        <dbReference type="EMBL" id="TMO71150.1"/>
    </source>
</evidence>
<dbReference type="SMART" id="SM00342">
    <property type="entry name" value="HTH_ARAC"/>
    <property type="match status" value="1"/>
</dbReference>
<feature type="domain" description="HTH araC/xylS-type" evidence="4">
    <location>
        <begin position="221"/>
        <end position="319"/>
    </location>
</feature>
<dbReference type="EMBL" id="PNBX01000038">
    <property type="protein sequence ID" value="TMO68410.1"/>
    <property type="molecule type" value="Genomic_DNA"/>
</dbReference>
<dbReference type="Proteomes" id="UP000307164">
    <property type="component" value="Unassembled WGS sequence"/>
</dbReference>
<reference evidence="7 8" key="1">
    <citation type="submission" date="2018-01" db="EMBL/GenBank/DDBJ databases">
        <authorList>
            <person name="Paulsen S."/>
            <person name="Gram L.K."/>
        </authorList>
    </citation>
    <scope>NUCLEOTIDE SEQUENCE [LARGE SCALE GENOMIC DNA]</scope>
    <source>
        <strain evidence="5 8">S3790</strain>
        <strain evidence="6 7">S3895</strain>
    </source>
</reference>
<dbReference type="SUPFAM" id="SSF46689">
    <property type="entry name" value="Homeodomain-like"/>
    <property type="match status" value="2"/>
</dbReference>
<dbReference type="Pfam" id="PF12833">
    <property type="entry name" value="HTH_18"/>
    <property type="match status" value="1"/>
</dbReference>
<dbReference type="RefSeq" id="WP_138591690.1">
    <property type="nucleotide sequence ID" value="NZ_PNBW01000115.1"/>
</dbReference>
<dbReference type="InterPro" id="IPR053142">
    <property type="entry name" value="PchR_regulatory_protein"/>
</dbReference>
<organism evidence="5 8">
    <name type="scientific">Pseudoalteromonas aurantia</name>
    <dbReference type="NCBI Taxonomy" id="43654"/>
    <lineage>
        <taxon>Bacteria</taxon>
        <taxon>Pseudomonadati</taxon>
        <taxon>Pseudomonadota</taxon>
        <taxon>Gammaproteobacteria</taxon>
        <taxon>Alteromonadales</taxon>
        <taxon>Pseudoalteromonadaceae</taxon>
        <taxon>Pseudoalteromonas</taxon>
    </lineage>
</organism>
<dbReference type="InterPro" id="IPR009057">
    <property type="entry name" value="Homeodomain-like_sf"/>
</dbReference>
<sequence>MATSIYVDDLSYALQKIGLESRQQTSTEQTHLAQGDLSFIELQKGLYLHRADIIENSHTSSSAILPAGFHITVLLAGTVSFRVAQKRYQFSADKGPVAFINILNKQDIFTRFMQKGQHVKKVTLSCERSWLLQKVLNEQACEQINTQLFHSQNVYVTPLTSSLLQKIKILANQEGDTHLLAPLLLEQHALQLLHEVISQFYHPEFTPTQAHYAHSPIQASESKLATLLVLLEQDFTLSDIAQQLGVSISTLQRNFKRSFNTTLKQYVKIKRLEKARKALLIEGLTIGEAAYLAKYTHVGNFITAFKKHFDITPMQLIKLHRSSASYDPK</sequence>
<protein>
    <submittedName>
        <fullName evidence="5">AraC family transcriptional regulator</fullName>
    </submittedName>
</protein>
<keyword evidence="1" id="KW-0805">Transcription regulation</keyword>
<comment type="caution">
    <text evidence="5">The sequence shown here is derived from an EMBL/GenBank/DDBJ whole genome shotgun (WGS) entry which is preliminary data.</text>
</comment>
<evidence type="ECO:0000256" key="2">
    <source>
        <dbReference type="ARBA" id="ARBA00023125"/>
    </source>
</evidence>
<keyword evidence="3" id="KW-0804">Transcription</keyword>
<dbReference type="GO" id="GO:0043565">
    <property type="term" value="F:sequence-specific DNA binding"/>
    <property type="evidence" value="ECO:0007669"/>
    <property type="project" value="InterPro"/>
</dbReference>
<proteinExistence type="predicted"/>
<evidence type="ECO:0000256" key="1">
    <source>
        <dbReference type="ARBA" id="ARBA00023015"/>
    </source>
</evidence>
<dbReference type="PROSITE" id="PS00041">
    <property type="entry name" value="HTH_ARAC_FAMILY_1"/>
    <property type="match status" value="1"/>
</dbReference>
<dbReference type="Proteomes" id="UP000307217">
    <property type="component" value="Unassembled WGS sequence"/>
</dbReference>
<dbReference type="OrthoDB" id="6670788at2"/>
<evidence type="ECO:0000259" key="4">
    <source>
        <dbReference type="PROSITE" id="PS01124"/>
    </source>
</evidence>
<dbReference type="EMBL" id="PNBW01000115">
    <property type="protein sequence ID" value="TMO71150.1"/>
    <property type="molecule type" value="Genomic_DNA"/>
</dbReference>
<evidence type="ECO:0000313" key="7">
    <source>
        <dbReference type="Proteomes" id="UP000307164"/>
    </source>
</evidence>
<keyword evidence="2" id="KW-0238">DNA-binding</keyword>
<accession>A0A5S3V946</accession>
<dbReference type="PROSITE" id="PS01124">
    <property type="entry name" value="HTH_ARAC_FAMILY_2"/>
    <property type="match status" value="1"/>
</dbReference>
<evidence type="ECO:0000256" key="3">
    <source>
        <dbReference type="ARBA" id="ARBA00023163"/>
    </source>
</evidence>
<dbReference type="InterPro" id="IPR018062">
    <property type="entry name" value="HTH_AraC-typ_CS"/>
</dbReference>
<evidence type="ECO:0000313" key="5">
    <source>
        <dbReference type="EMBL" id="TMO68410.1"/>
    </source>
</evidence>
<evidence type="ECO:0000313" key="8">
    <source>
        <dbReference type="Proteomes" id="UP000307217"/>
    </source>
</evidence>
<reference evidence="8" key="2">
    <citation type="submission" date="2019-06" db="EMBL/GenBank/DDBJ databases">
        <title>Co-occurence of chitin degradation, pigmentation and bioactivity in marine Pseudoalteromonas.</title>
        <authorList>
            <person name="Sonnenschein E.C."/>
            <person name="Bech P.K."/>
        </authorList>
    </citation>
    <scope>NUCLEOTIDE SEQUENCE [LARGE SCALE GENOMIC DNA]</scope>
    <source>
        <strain evidence="8">S3790</strain>
    </source>
</reference>